<evidence type="ECO:0000313" key="2">
    <source>
        <dbReference type="Proteomes" id="UP000789901"/>
    </source>
</evidence>
<proteinExistence type="predicted"/>
<name>A0ABN7W1C2_GIGMA</name>
<keyword evidence="2" id="KW-1185">Reference proteome</keyword>
<reference evidence="1 2" key="1">
    <citation type="submission" date="2021-06" db="EMBL/GenBank/DDBJ databases">
        <authorList>
            <person name="Kallberg Y."/>
            <person name="Tangrot J."/>
            <person name="Rosling A."/>
        </authorList>
    </citation>
    <scope>NUCLEOTIDE SEQUENCE [LARGE SCALE GENOMIC DNA]</scope>
    <source>
        <strain evidence="1 2">120-4 pot B 10/14</strain>
    </source>
</reference>
<gene>
    <name evidence="1" type="ORF">GMARGA_LOCUS25212</name>
</gene>
<evidence type="ECO:0000313" key="1">
    <source>
        <dbReference type="EMBL" id="CAG8810914.1"/>
    </source>
</evidence>
<dbReference type="EMBL" id="CAJVQB010027652">
    <property type="protein sequence ID" value="CAG8810914.1"/>
    <property type="molecule type" value="Genomic_DNA"/>
</dbReference>
<organism evidence="1 2">
    <name type="scientific">Gigaspora margarita</name>
    <dbReference type="NCBI Taxonomy" id="4874"/>
    <lineage>
        <taxon>Eukaryota</taxon>
        <taxon>Fungi</taxon>
        <taxon>Fungi incertae sedis</taxon>
        <taxon>Mucoromycota</taxon>
        <taxon>Glomeromycotina</taxon>
        <taxon>Glomeromycetes</taxon>
        <taxon>Diversisporales</taxon>
        <taxon>Gigasporaceae</taxon>
        <taxon>Gigaspora</taxon>
    </lineage>
</organism>
<comment type="caution">
    <text evidence="1">The sequence shown here is derived from an EMBL/GenBank/DDBJ whole genome shotgun (WGS) entry which is preliminary data.</text>
</comment>
<feature type="non-terminal residue" evidence="1">
    <location>
        <position position="1"/>
    </location>
</feature>
<accession>A0ABN7W1C2</accession>
<dbReference type="Proteomes" id="UP000789901">
    <property type="component" value="Unassembled WGS sequence"/>
</dbReference>
<sequence>SLDQSNTTKNTSLSINKKLKDLIVDQIEGSKINPNIAMSNIGSNNLETTKTNLEILHIENKKKTIM</sequence>
<protein>
    <submittedName>
        <fullName evidence="1">34781_t:CDS:1</fullName>
    </submittedName>
</protein>